<keyword evidence="1" id="KW-0677">Repeat</keyword>
<reference evidence="4" key="2">
    <citation type="submission" date="2023-03" db="EMBL/GenBank/DDBJ databases">
        <authorList>
            <person name="Inwood S.N."/>
            <person name="Skelly J.G."/>
            <person name="Guhlin J."/>
            <person name="Harrop T.W.R."/>
            <person name="Goldson S.G."/>
            <person name="Dearden P.K."/>
        </authorList>
    </citation>
    <scope>NUCLEOTIDE SEQUENCE</scope>
    <source>
        <strain evidence="4">Lincoln</strain>
        <tissue evidence="4">Whole body</tissue>
    </source>
</reference>
<evidence type="ECO:0000256" key="2">
    <source>
        <dbReference type="ARBA" id="ARBA00023043"/>
    </source>
</evidence>
<keyword evidence="5" id="KW-1185">Reference proteome</keyword>
<sequence>MMCSNDETKNIQYFEAVNANNINEVTKLLSTKAIDVNVKNSVSNDKTALHIASENGYYDLVRILVDDYHATVNIADKNGKIPLELACDKYKIKIVKFLLQRNSDSQKYAQRFINDKIVDDLFDAAEVNNINKVIELLTDKKVEVDAEDLGNYNRTILEVAAIKGYEELVRILVGEFNADIYHQDEIGDTAKNLAFNHHHENIVKFFIERGYKDEELTCNNSNDEIDIDLNLLQLS</sequence>
<dbReference type="Proteomes" id="UP001168972">
    <property type="component" value="Unassembled WGS sequence"/>
</dbReference>
<keyword evidence="2 3" id="KW-0040">ANK repeat</keyword>
<reference evidence="4" key="1">
    <citation type="journal article" date="2023" name="bioRxiv">
        <title>Scaffold-level genome assemblies of two parasitoid biocontrol wasps reveal the parthenogenesis mechanism and an associated novel virus.</title>
        <authorList>
            <person name="Inwood S."/>
            <person name="Skelly J."/>
            <person name="Guhlin J."/>
            <person name="Harrop T."/>
            <person name="Goldson S."/>
            <person name="Dearden P."/>
        </authorList>
    </citation>
    <scope>NUCLEOTIDE SEQUENCE</scope>
    <source>
        <strain evidence="4">Lincoln</strain>
        <tissue evidence="4">Whole body</tissue>
    </source>
</reference>
<evidence type="ECO:0000256" key="1">
    <source>
        <dbReference type="ARBA" id="ARBA00022737"/>
    </source>
</evidence>
<dbReference type="EMBL" id="JAQQBR010000029">
    <property type="protein sequence ID" value="KAK0174292.1"/>
    <property type="molecule type" value="Genomic_DNA"/>
</dbReference>
<comment type="caution">
    <text evidence="4">The sequence shown here is derived from an EMBL/GenBank/DDBJ whole genome shotgun (WGS) entry which is preliminary data.</text>
</comment>
<dbReference type="AlphaFoldDB" id="A0AA39FR45"/>
<dbReference type="SMART" id="SM00248">
    <property type="entry name" value="ANK"/>
    <property type="match status" value="4"/>
</dbReference>
<dbReference type="Pfam" id="PF12796">
    <property type="entry name" value="Ank_2"/>
    <property type="match status" value="2"/>
</dbReference>
<evidence type="ECO:0000313" key="5">
    <source>
        <dbReference type="Proteomes" id="UP001168972"/>
    </source>
</evidence>
<dbReference type="Gene3D" id="1.25.40.20">
    <property type="entry name" value="Ankyrin repeat-containing domain"/>
    <property type="match status" value="2"/>
</dbReference>
<dbReference type="SUPFAM" id="SSF48403">
    <property type="entry name" value="Ankyrin repeat"/>
    <property type="match status" value="1"/>
</dbReference>
<protein>
    <recommendedName>
        <fullName evidence="6">Ankyrin</fullName>
    </recommendedName>
</protein>
<dbReference type="InterPro" id="IPR036770">
    <property type="entry name" value="Ankyrin_rpt-contain_sf"/>
</dbReference>
<feature type="repeat" description="ANK" evidence="3">
    <location>
        <begin position="44"/>
        <end position="66"/>
    </location>
</feature>
<evidence type="ECO:0008006" key="6">
    <source>
        <dbReference type="Google" id="ProtNLM"/>
    </source>
</evidence>
<dbReference type="PROSITE" id="PS50088">
    <property type="entry name" value="ANK_REPEAT"/>
    <property type="match status" value="1"/>
</dbReference>
<evidence type="ECO:0000256" key="3">
    <source>
        <dbReference type="PROSITE-ProRule" id="PRU00023"/>
    </source>
</evidence>
<dbReference type="InterPro" id="IPR002110">
    <property type="entry name" value="Ankyrin_rpt"/>
</dbReference>
<accession>A0AA39FR45</accession>
<name>A0AA39FR45_MICHY</name>
<proteinExistence type="predicted"/>
<dbReference type="PANTHER" id="PTHR24198:SF165">
    <property type="entry name" value="ANKYRIN REPEAT-CONTAINING PROTEIN-RELATED"/>
    <property type="match status" value="1"/>
</dbReference>
<gene>
    <name evidence="4" type="ORF">PV327_011003</name>
</gene>
<organism evidence="4 5">
    <name type="scientific">Microctonus hyperodae</name>
    <name type="common">Parasitoid wasp</name>
    <dbReference type="NCBI Taxonomy" id="165561"/>
    <lineage>
        <taxon>Eukaryota</taxon>
        <taxon>Metazoa</taxon>
        <taxon>Ecdysozoa</taxon>
        <taxon>Arthropoda</taxon>
        <taxon>Hexapoda</taxon>
        <taxon>Insecta</taxon>
        <taxon>Pterygota</taxon>
        <taxon>Neoptera</taxon>
        <taxon>Endopterygota</taxon>
        <taxon>Hymenoptera</taxon>
        <taxon>Apocrita</taxon>
        <taxon>Ichneumonoidea</taxon>
        <taxon>Braconidae</taxon>
        <taxon>Euphorinae</taxon>
        <taxon>Microctonus</taxon>
    </lineage>
</organism>
<evidence type="ECO:0000313" key="4">
    <source>
        <dbReference type="EMBL" id="KAK0174292.1"/>
    </source>
</evidence>
<dbReference type="PROSITE" id="PS50297">
    <property type="entry name" value="ANK_REP_REGION"/>
    <property type="match status" value="1"/>
</dbReference>
<dbReference type="PANTHER" id="PTHR24198">
    <property type="entry name" value="ANKYRIN REPEAT AND PROTEIN KINASE DOMAIN-CONTAINING PROTEIN"/>
    <property type="match status" value="1"/>
</dbReference>